<dbReference type="RefSeq" id="WP_330483111.1">
    <property type="nucleotide sequence ID" value="NZ_JAZBJZ010000023.1"/>
</dbReference>
<feature type="transmembrane region" description="Helical" evidence="6">
    <location>
        <begin position="225"/>
        <end position="244"/>
    </location>
</feature>
<dbReference type="GO" id="GO:0005524">
    <property type="term" value="F:ATP binding"/>
    <property type="evidence" value="ECO:0007669"/>
    <property type="project" value="InterPro"/>
</dbReference>
<feature type="transmembrane region" description="Helical" evidence="6">
    <location>
        <begin position="56"/>
        <end position="74"/>
    </location>
</feature>
<evidence type="ECO:0000256" key="1">
    <source>
        <dbReference type="ARBA" id="ARBA00004141"/>
    </source>
</evidence>
<proteinExistence type="predicted"/>
<feature type="transmembrane region" description="Helical" evidence="6">
    <location>
        <begin position="651"/>
        <end position="672"/>
    </location>
</feature>
<feature type="transmembrane region" description="Helical" evidence="6">
    <location>
        <begin position="624"/>
        <end position="645"/>
    </location>
</feature>
<sequence>MSDTVPIAQIDSNPDPLKAYPGLSETEVLDRVKRGDVNVVVLRSSRTYKDIFKENVLTLFNISFGVVLVVLAALGQVTDAIFSGFTVFSNIIVGVVQEIQAKLMLDKLALLSVQQVTVRRDGVSLIVPLNEVVRDDLIELKPGDRAPVDGGVVFSQTVEMDESLLTGESDPVPKQIDDVVLSGSFCLAGSCIFKAEKIGNESYAVKLSQSSRVYKRVFTPLQKKIDTIVEVLVLGLVVASFLHLASSLNGGLSMVDTLRYYSVIINSFVPAGLVLSISVAFALGAVAISRRRTLIQKINAVDSMNSVRVLCTDKTGTLTQNKLIVQEIIPLGDTEESSLRELIALYTTLMATQNSSARAMAAFVGFPRSQERKADEVAFSSSRKWGAISLELGTTILVGSPEMLLTDPEAQERARQISSEGLRVIAVVTTEKTEIDGMFGDSGGKSSSPALPKNLKDRGLVILEDALRHDVIDTIASLQAKDIVIKVISGDSVETVASIARQAGILVGDGTTYSQKQLDTFDTQAFTRAALTGSVFGRITPDTKRRLISAMVKRGAYVAMVGDGVNDVPAFKEAQLAIAMNDGAQISKDVADIVLLDNNLSALPQAFAAGDDIKQKILSSAKLYLTKNIMVILTISFVGFVQLPFPIEPRQMTILTMAVVGIPTILIALGTIKPKRINDFLGDVLGYSFLAGVIGALAMTAGYVLSYFLGSGLTENVDGPPVLPFSMFAEIGQRHAQAVSTLIGMFFVLFVFWDITNISIWKPKTLLKYKSISLLGIGMVLISIVLMIALPDLFQIERPDRIGWTMALFLPTSAHYLLRMLQSSNLMRNLSRSLTQP</sequence>
<keyword evidence="9" id="KW-1185">Reference proteome</keyword>
<evidence type="ECO:0000256" key="4">
    <source>
        <dbReference type="ARBA" id="ARBA00022989"/>
    </source>
</evidence>
<dbReference type="InterPro" id="IPR018303">
    <property type="entry name" value="ATPase_P-typ_P_site"/>
</dbReference>
<dbReference type="InterPro" id="IPR044492">
    <property type="entry name" value="P_typ_ATPase_HD_dom"/>
</dbReference>
<dbReference type="NCBIfam" id="TIGR01494">
    <property type="entry name" value="ATPase_P-type"/>
    <property type="match status" value="2"/>
</dbReference>
<dbReference type="InterPro" id="IPR023214">
    <property type="entry name" value="HAD_sf"/>
</dbReference>
<keyword evidence="5 6" id="KW-0472">Membrane</keyword>
<accession>A0AAW9PVI2</accession>
<dbReference type="InterPro" id="IPR023298">
    <property type="entry name" value="ATPase_P-typ_TM_dom_sf"/>
</dbReference>
<dbReference type="SUPFAM" id="SSF81653">
    <property type="entry name" value="Calcium ATPase, transduction domain A"/>
    <property type="match status" value="1"/>
</dbReference>
<evidence type="ECO:0000256" key="2">
    <source>
        <dbReference type="ARBA" id="ARBA00022692"/>
    </source>
</evidence>
<dbReference type="PROSITE" id="PS00154">
    <property type="entry name" value="ATPASE_E1_E2"/>
    <property type="match status" value="1"/>
</dbReference>
<evidence type="ECO:0000259" key="7">
    <source>
        <dbReference type="Pfam" id="PF00122"/>
    </source>
</evidence>
<dbReference type="SFLD" id="SFLDS00003">
    <property type="entry name" value="Haloacid_Dehalogenase"/>
    <property type="match status" value="1"/>
</dbReference>
<dbReference type="SUPFAM" id="SSF56784">
    <property type="entry name" value="HAD-like"/>
    <property type="match status" value="1"/>
</dbReference>
<dbReference type="PANTHER" id="PTHR42861">
    <property type="entry name" value="CALCIUM-TRANSPORTING ATPASE"/>
    <property type="match status" value="1"/>
</dbReference>
<feature type="transmembrane region" description="Helical" evidence="6">
    <location>
        <begin position="738"/>
        <end position="760"/>
    </location>
</feature>
<feature type="domain" description="P-type ATPase A" evidence="7">
    <location>
        <begin position="112"/>
        <end position="209"/>
    </location>
</feature>
<feature type="transmembrane region" description="Helical" evidence="6">
    <location>
        <begin position="80"/>
        <end position="99"/>
    </location>
</feature>
<dbReference type="Pfam" id="PF00122">
    <property type="entry name" value="E1-E2_ATPase"/>
    <property type="match status" value="1"/>
</dbReference>
<evidence type="ECO:0000256" key="5">
    <source>
        <dbReference type="ARBA" id="ARBA00023136"/>
    </source>
</evidence>
<name>A0AAW9PVI2_9CYAN</name>
<dbReference type="EMBL" id="JAZBJZ010000023">
    <property type="protein sequence ID" value="MEE3716681.1"/>
    <property type="molecule type" value="Genomic_DNA"/>
</dbReference>
<dbReference type="GO" id="GO:0016020">
    <property type="term" value="C:membrane"/>
    <property type="evidence" value="ECO:0007669"/>
    <property type="project" value="UniProtKB-SubCell"/>
</dbReference>
<dbReference type="SUPFAM" id="SSF81665">
    <property type="entry name" value="Calcium ATPase, transmembrane domain M"/>
    <property type="match status" value="1"/>
</dbReference>
<dbReference type="Proteomes" id="UP001333818">
    <property type="component" value="Unassembled WGS sequence"/>
</dbReference>
<feature type="transmembrane region" description="Helical" evidence="6">
    <location>
        <begin position="772"/>
        <end position="790"/>
    </location>
</feature>
<reference evidence="8" key="1">
    <citation type="submission" date="2024-01" db="EMBL/GenBank/DDBJ databases">
        <title>Bank of Algae and Cyanobacteria of the Azores (BACA) strain genomes.</title>
        <authorList>
            <person name="Luz R."/>
            <person name="Cordeiro R."/>
            <person name="Fonseca A."/>
            <person name="Goncalves V."/>
        </authorList>
    </citation>
    <scope>NUCLEOTIDE SEQUENCE</scope>
    <source>
        <strain evidence="8">BACA0141</strain>
    </source>
</reference>
<dbReference type="AlphaFoldDB" id="A0AAW9PVI2"/>
<dbReference type="PRINTS" id="PR00119">
    <property type="entry name" value="CATATPASE"/>
</dbReference>
<comment type="caution">
    <text evidence="8">The sequence shown here is derived from an EMBL/GenBank/DDBJ whole genome shotgun (WGS) entry which is preliminary data.</text>
</comment>
<dbReference type="Gene3D" id="2.70.150.10">
    <property type="entry name" value="Calcium-transporting ATPase, cytoplasmic transduction domain A"/>
    <property type="match status" value="1"/>
</dbReference>
<evidence type="ECO:0000256" key="3">
    <source>
        <dbReference type="ARBA" id="ARBA00022967"/>
    </source>
</evidence>
<protein>
    <submittedName>
        <fullName evidence="8">HAD-IC family P-type ATPase</fullName>
    </submittedName>
</protein>
<dbReference type="Pfam" id="PF00702">
    <property type="entry name" value="Hydrolase"/>
    <property type="match status" value="1"/>
</dbReference>
<dbReference type="InterPro" id="IPR023299">
    <property type="entry name" value="ATPase_P-typ_cyto_dom_N"/>
</dbReference>
<dbReference type="Gene3D" id="1.20.1110.10">
    <property type="entry name" value="Calcium-transporting ATPase, transmembrane domain"/>
    <property type="match status" value="1"/>
</dbReference>
<gene>
    <name evidence="8" type="ORF">V2H45_07985</name>
</gene>
<dbReference type="InterPro" id="IPR001757">
    <property type="entry name" value="P_typ_ATPase"/>
</dbReference>
<evidence type="ECO:0000313" key="9">
    <source>
        <dbReference type="Proteomes" id="UP001333818"/>
    </source>
</evidence>
<evidence type="ECO:0000313" key="8">
    <source>
        <dbReference type="EMBL" id="MEE3716681.1"/>
    </source>
</evidence>
<keyword evidence="3" id="KW-1278">Translocase</keyword>
<comment type="subcellular location">
    <subcellularLocation>
        <location evidence="1">Membrane</location>
        <topology evidence="1">Multi-pass membrane protein</topology>
    </subcellularLocation>
</comment>
<keyword evidence="4 6" id="KW-1133">Transmembrane helix</keyword>
<dbReference type="SFLD" id="SFLDG00002">
    <property type="entry name" value="C1.7:_P-type_atpase_like"/>
    <property type="match status" value="1"/>
</dbReference>
<feature type="transmembrane region" description="Helical" evidence="6">
    <location>
        <begin position="264"/>
        <end position="288"/>
    </location>
</feature>
<dbReference type="InterPro" id="IPR036412">
    <property type="entry name" value="HAD-like_sf"/>
</dbReference>
<feature type="transmembrane region" description="Helical" evidence="6">
    <location>
        <begin position="684"/>
        <end position="709"/>
    </location>
</feature>
<evidence type="ECO:0000256" key="6">
    <source>
        <dbReference type="SAM" id="Phobius"/>
    </source>
</evidence>
<dbReference type="PRINTS" id="PR00120">
    <property type="entry name" value="HATPASE"/>
</dbReference>
<dbReference type="Gene3D" id="3.40.1110.10">
    <property type="entry name" value="Calcium-transporting ATPase, cytoplasmic domain N"/>
    <property type="match status" value="1"/>
</dbReference>
<dbReference type="GO" id="GO:0016887">
    <property type="term" value="F:ATP hydrolysis activity"/>
    <property type="evidence" value="ECO:0007669"/>
    <property type="project" value="InterPro"/>
</dbReference>
<keyword evidence="2 6" id="KW-0812">Transmembrane</keyword>
<dbReference type="InterPro" id="IPR008250">
    <property type="entry name" value="ATPase_P-typ_transduc_dom_A_sf"/>
</dbReference>
<feature type="transmembrane region" description="Helical" evidence="6">
    <location>
        <begin position="802"/>
        <end position="818"/>
    </location>
</feature>
<dbReference type="InterPro" id="IPR059000">
    <property type="entry name" value="ATPase_P-type_domA"/>
</dbReference>
<organism evidence="8 9">
    <name type="scientific">Tumidithrix elongata BACA0141</name>
    <dbReference type="NCBI Taxonomy" id="2716417"/>
    <lineage>
        <taxon>Bacteria</taxon>
        <taxon>Bacillati</taxon>
        <taxon>Cyanobacteriota</taxon>
        <taxon>Cyanophyceae</taxon>
        <taxon>Pseudanabaenales</taxon>
        <taxon>Pseudanabaenaceae</taxon>
        <taxon>Tumidithrix</taxon>
        <taxon>Tumidithrix elongata</taxon>
    </lineage>
</organism>
<dbReference type="Gene3D" id="3.40.50.1000">
    <property type="entry name" value="HAD superfamily/HAD-like"/>
    <property type="match status" value="1"/>
</dbReference>
<dbReference type="SFLD" id="SFLDF00027">
    <property type="entry name" value="p-type_atpase"/>
    <property type="match status" value="1"/>
</dbReference>